<dbReference type="Proteomes" id="UP001445472">
    <property type="component" value="Unassembled WGS sequence"/>
</dbReference>
<dbReference type="EMBL" id="JBEPBX010000037">
    <property type="protein sequence ID" value="MER6617385.1"/>
    <property type="molecule type" value="Genomic_DNA"/>
</dbReference>
<organism evidence="2 3">
    <name type="scientific">Streptomyces xantholiticus</name>
    <dbReference type="NCBI Taxonomy" id="68285"/>
    <lineage>
        <taxon>Bacteria</taxon>
        <taxon>Bacillati</taxon>
        <taxon>Actinomycetota</taxon>
        <taxon>Actinomycetes</taxon>
        <taxon>Kitasatosporales</taxon>
        <taxon>Streptomycetaceae</taxon>
        <taxon>Streptomyces</taxon>
    </lineage>
</organism>
<dbReference type="SUPFAM" id="SSF56399">
    <property type="entry name" value="ADP-ribosylation"/>
    <property type="match status" value="1"/>
</dbReference>
<reference evidence="2 3" key="1">
    <citation type="submission" date="2024-06" db="EMBL/GenBank/DDBJ databases">
        <title>The Natural Products Discovery Center: Release of the First 8490 Sequenced Strains for Exploring Actinobacteria Biosynthetic Diversity.</title>
        <authorList>
            <person name="Kalkreuter E."/>
            <person name="Kautsar S.A."/>
            <person name="Yang D."/>
            <person name="Bader C.D."/>
            <person name="Teijaro C.N."/>
            <person name="Fluegel L."/>
            <person name="Davis C.M."/>
            <person name="Simpson J.R."/>
            <person name="Lauterbach L."/>
            <person name="Steele A.D."/>
            <person name="Gui C."/>
            <person name="Meng S."/>
            <person name="Li G."/>
            <person name="Viehrig K."/>
            <person name="Ye F."/>
            <person name="Su P."/>
            <person name="Kiefer A.F."/>
            <person name="Nichols A."/>
            <person name="Cepeda A.J."/>
            <person name="Yan W."/>
            <person name="Fan B."/>
            <person name="Jiang Y."/>
            <person name="Adhikari A."/>
            <person name="Zheng C.-J."/>
            <person name="Schuster L."/>
            <person name="Cowan T.M."/>
            <person name="Smanski M.J."/>
            <person name="Chevrette M.G."/>
            <person name="De Carvalho L.P.S."/>
            <person name="Shen B."/>
        </authorList>
    </citation>
    <scope>NUCLEOTIDE SEQUENCE [LARGE SCALE GENOMIC DNA]</scope>
    <source>
        <strain evidence="2 3">NPDC000837</strain>
    </source>
</reference>
<sequence>MIFHAVPAAEWTADAERPCTPVSLAAEGFVHCSADEPTALADARFRDVPDPLVLVIDEARLGAGVRREGPGGQFPHVYGPVERSAVEAVPAVHRDADGHPRRLTPWDRPPAAGPGGTLG</sequence>
<evidence type="ECO:0000313" key="3">
    <source>
        <dbReference type="Proteomes" id="UP001445472"/>
    </source>
</evidence>
<evidence type="ECO:0000256" key="1">
    <source>
        <dbReference type="SAM" id="MobiDB-lite"/>
    </source>
</evidence>
<name>A0ABV1V2Z8_9ACTN</name>
<feature type="region of interest" description="Disordered" evidence="1">
    <location>
        <begin position="94"/>
        <end position="119"/>
    </location>
</feature>
<keyword evidence="3" id="KW-1185">Reference proteome</keyword>
<comment type="caution">
    <text evidence="2">The sequence shown here is derived from an EMBL/GenBank/DDBJ whole genome shotgun (WGS) entry which is preliminary data.</text>
</comment>
<dbReference type="Pfam" id="PF06108">
    <property type="entry name" value="DUF952"/>
    <property type="match status" value="1"/>
</dbReference>
<evidence type="ECO:0000313" key="2">
    <source>
        <dbReference type="EMBL" id="MER6617385.1"/>
    </source>
</evidence>
<dbReference type="Gene3D" id="3.20.170.20">
    <property type="entry name" value="Protein of unknown function DUF952"/>
    <property type="match status" value="1"/>
</dbReference>
<accession>A0ABV1V2Z8</accession>
<dbReference type="InterPro" id="IPR009297">
    <property type="entry name" value="DUF952"/>
</dbReference>
<protein>
    <submittedName>
        <fullName evidence="2">DUF952 domain-containing protein</fullName>
    </submittedName>
</protein>
<gene>
    <name evidence="2" type="ORF">ABT276_29355</name>
</gene>
<proteinExistence type="predicted"/>
<dbReference type="RefSeq" id="WP_351978479.1">
    <property type="nucleotide sequence ID" value="NZ_JBEPBX010000037.1"/>
</dbReference>